<dbReference type="RefSeq" id="WP_166637733.1">
    <property type="nucleotide sequence ID" value="NZ_SNXC01000016.1"/>
</dbReference>
<gene>
    <name evidence="1" type="ORF">DFP79_3487</name>
</gene>
<dbReference type="Proteomes" id="UP000294656">
    <property type="component" value="Unassembled WGS sequence"/>
</dbReference>
<evidence type="ECO:0000313" key="1">
    <source>
        <dbReference type="EMBL" id="TDO95556.1"/>
    </source>
</evidence>
<dbReference type="EMBL" id="SNXC01000016">
    <property type="protein sequence ID" value="TDO95556.1"/>
    <property type="molecule type" value="Genomic_DNA"/>
</dbReference>
<organism evidence="1 2">
    <name type="scientific">Marinomonas balearica</name>
    <dbReference type="NCBI Taxonomy" id="491947"/>
    <lineage>
        <taxon>Bacteria</taxon>
        <taxon>Pseudomonadati</taxon>
        <taxon>Pseudomonadota</taxon>
        <taxon>Gammaproteobacteria</taxon>
        <taxon>Oceanospirillales</taxon>
        <taxon>Oceanospirillaceae</taxon>
        <taxon>Marinomonas</taxon>
    </lineage>
</organism>
<protein>
    <submittedName>
        <fullName evidence="1">Uncharacterized protein</fullName>
    </submittedName>
</protein>
<comment type="caution">
    <text evidence="1">The sequence shown here is derived from an EMBL/GenBank/DDBJ whole genome shotgun (WGS) entry which is preliminary data.</text>
</comment>
<name>A0A4R6M3I5_9GAMM</name>
<dbReference type="AlphaFoldDB" id="A0A4R6M3I5"/>
<accession>A0A4R6M3I5</accession>
<reference evidence="1 2" key="1">
    <citation type="submission" date="2019-03" db="EMBL/GenBank/DDBJ databases">
        <title>Genomic Encyclopedia of Type Strains, Phase III (KMG-III): the genomes of soil and plant-associated and newly described type strains.</title>
        <authorList>
            <person name="Whitman W."/>
        </authorList>
    </citation>
    <scope>NUCLEOTIDE SEQUENCE [LARGE SCALE GENOMIC DNA]</scope>
    <source>
        <strain evidence="1 2">CECT 7378</strain>
    </source>
</reference>
<evidence type="ECO:0000313" key="2">
    <source>
        <dbReference type="Proteomes" id="UP000294656"/>
    </source>
</evidence>
<keyword evidence="2" id="KW-1185">Reference proteome</keyword>
<proteinExistence type="predicted"/>
<sequence>MFSVTIKHHLQNEKTNSLGFTFCGKSMVMSFWSHHYQAETVDLRYFFHNGWSS</sequence>